<dbReference type="InterPro" id="IPR041581">
    <property type="entry name" value="Glyoxalase_6"/>
</dbReference>
<dbReference type="PANTHER" id="PTHR33993:SF14">
    <property type="entry name" value="GB|AAF24581.1"/>
    <property type="match status" value="1"/>
</dbReference>
<dbReference type="PROSITE" id="PS51819">
    <property type="entry name" value="VOC"/>
    <property type="match status" value="2"/>
</dbReference>
<dbReference type="Gene3D" id="3.10.180.10">
    <property type="entry name" value="2,3-Dihydroxybiphenyl 1,2-Dioxygenase, domain 1"/>
    <property type="match status" value="2"/>
</dbReference>
<evidence type="ECO:0000313" key="2">
    <source>
        <dbReference type="EMBL" id="MBI5171211.1"/>
    </source>
</evidence>
<name>A0A933SEQ7_UNCEI</name>
<dbReference type="PANTHER" id="PTHR33993">
    <property type="entry name" value="GLYOXALASE-RELATED"/>
    <property type="match status" value="1"/>
</dbReference>
<feature type="domain" description="VOC" evidence="1">
    <location>
        <begin position="16"/>
        <end position="125"/>
    </location>
</feature>
<dbReference type="Proteomes" id="UP000696931">
    <property type="component" value="Unassembled WGS sequence"/>
</dbReference>
<dbReference type="SUPFAM" id="SSF54593">
    <property type="entry name" value="Glyoxalase/Bleomycin resistance protein/Dihydroxybiphenyl dioxygenase"/>
    <property type="match status" value="2"/>
</dbReference>
<dbReference type="Pfam" id="PF18029">
    <property type="entry name" value="Glyoxalase_6"/>
    <property type="match status" value="1"/>
</dbReference>
<reference evidence="2" key="1">
    <citation type="submission" date="2020-07" db="EMBL/GenBank/DDBJ databases">
        <title>Huge and variable diversity of episymbiotic CPR bacteria and DPANN archaea in groundwater ecosystems.</title>
        <authorList>
            <person name="He C.Y."/>
            <person name="Keren R."/>
            <person name="Whittaker M."/>
            <person name="Farag I.F."/>
            <person name="Doudna J."/>
            <person name="Cate J.H.D."/>
            <person name="Banfield J.F."/>
        </authorList>
    </citation>
    <scope>NUCLEOTIDE SEQUENCE</scope>
    <source>
        <strain evidence="2">NC_groundwater_1813_Pr3_B-0.1um_71_17</strain>
    </source>
</reference>
<dbReference type="InterPro" id="IPR029068">
    <property type="entry name" value="Glyas_Bleomycin-R_OHBP_Dase"/>
</dbReference>
<comment type="caution">
    <text evidence="2">The sequence shown here is derived from an EMBL/GenBank/DDBJ whole genome shotgun (WGS) entry which is preliminary data.</text>
</comment>
<proteinExistence type="predicted"/>
<dbReference type="AlphaFoldDB" id="A0A933SEQ7"/>
<organism evidence="2 3">
    <name type="scientific">Eiseniibacteriota bacterium</name>
    <dbReference type="NCBI Taxonomy" id="2212470"/>
    <lineage>
        <taxon>Bacteria</taxon>
        <taxon>Candidatus Eiseniibacteriota</taxon>
    </lineage>
</organism>
<dbReference type="InterPro" id="IPR052164">
    <property type="entry name" value="Anthracycline_SecMetBiosynth"/>
</dbReference>
<dbReference type="EMBL" id="JACRIW010000123">
    <property type="protein sequence ID" value="MBI5171211.1"/>
    <property type="molecule type" value="Genomic_DNA"/>
</dbReference>
<sequence length="255" mass="25992">MAPDAPQVPLGSGKHPVTLVVIAANQLDASVAFHSKVFGWQLHRAAPDLAGGMPSHGPALALRSGVPEGAAAAVPYVHVPDVKAAMKRIVESGGSEDRAPWSIPLVGTLARFADPGGTIWGVTSAVSPGGSAHVPMPFGANPRPKPGSVCSLEMYAPDGEAAGRWFGEQFGWGSAPTMPQFVGFDAGAGIGGVFQSHTPQARVMVYVYVTDVSGTLSAIESHGGARVGEPMAVPGLATFGYFRDPSGTVMGLIGG</sequence>
<evidence type="ECO:0000313" key="3">
    <source>
        <dbReference type="Proteomes" id="UP000696931"/>
    </source>
</evidence>
<protein>
    <submittedName>
        <fullName evidence="2">VOC family protein</fullName>
    </submittedName>
</protein>
<accession>A0A933SEQ7</accession>
<gene>
    <name evidence="2" type="ORF">HZA61_17120</name>
</gene>
<dbReference type="InterPro" id="IPR037523">
    <property type="entry name" value="VOC_core"/>
</dbReference>
<feature type="domain" description="VOC" evidence="1">
    <location>
        <begin position="148"/>
        <end position="255"/>
    </location>
</feature>
<evidence type="ECO:0000259" key="1">
    <source>
        <dbReference type="PROSITE" id="PS51819"/>
    </source>
</evidence>